<accession>E8M2Q2</accession>
<proteinExistence type="predicted"/>
<protein>
    <submittedName>
        <fullName evidence="1">Uncharacterized protein</fullName>
    </submittedName>
</protein>
<evidence type="ECO:0000313" key="2">
    <source>
        <dbReference type="Proteomes" id="UP000006228"/>
    </source>
</evidence>
<dbReference type="EMBL" id="AEVT01000018">
    <property type="protein sequence ID" value="EGA71560.1"/>
    <property type="molecule type" value="Genomic_DNA"/>
</dbReference>
<dbReference type="Proteomes" id="UP000006228">
    <property type="component" value="Unassembled WGS sequence"/>
</dbReference>
<dbReference type="GeneID" id="95568078"/>
<dbReference type="eggNOG" id="ENOG5032SCT">
    <property type="taxonomic scope" value="Bacteria"/>
</dbReference>
<dbReference type="AlphaFoldDB" id="E8M2Q2"/>
<gene>
    <name evidence="1" type="ORF">VISI1226_12276</name>
</gene>
<dbReference type="RefSeq" id="WP_008074207.1">
    <property type="nucleotide sequence ID" value="NZ_AEVT01000018.1"/>
</dbReference>
<organism evidence="1 2">
    <name type="scientific">Vibrio sinaloensis DSM 21326</name>
    <dbReference type="NCBI Taxonomy" id="945550"/>
    <lineage>
        <taxon>Bacteria</taxon>
        <taxon>Pseudomonadati</taxon>
        <taxon>Pseudomonadota</taxon>
        <taxon>Gammaproteobacteria</taxon>
        <taxon>Vibrionales</taxon>
        <taxon>Vibrionaceae</taxon>
        <taxon>Vibrio</taxon>
        <taxon>Vibrio oreintalis group</taxon>
    </lineage>
</organism>
<name>E8M2Q2_PHOS4</name>
<dbReference type="OrthoDB" id="153065at2"/>
<reference evidence="1 2" key="1">
    <citation type="journal article" date="2012" name="Int. J. Syst. Evol. Microbiol.">
        <title>Vibrio caribbeanicus sp. nov., isolated from the marine sponge Scleritoderma cyanea.</title>
        <authorList>
            <person name="Hoffmann M."/>
            <person name="Monday S.R."/>
            <person name="Allard M.W."/>
            <person name="Strain E.A."/>
            <person name="Whittaker P."/>
            <person name="Naum M."/>
            <person name="McCarthy P.J."/>
            <person name="Lopez J.V."/>
            <person name="Fischer M."/>
            <person name="Brown E.W."/>
        </authorList>
    </citation>
    <scope>NUCLEOTIDE SEQUENCE [LARGE SCALE GENOMIC DNA]</scope>
    <source>
        <strain evidence="2">DSMZ 21326</strain>
    </source>
</reference>
<sequence length="228" mass="25627">MSETDEALRSAINNNHAWCQFVAERHDIASTQDNGYWQAQSDMPTFFPNLVTLTQGTDVDNILPSQGNYFVKDSFSELDLTGKDFISLFDATWYACRHHPINLPDANTCLIQQANDSEALKEWETLWRGEETFIPIYPATLIDHKQVAFWTAQQDKKIAGVTSFFDGQSLGIYNLWGDTDLQAALLAHLQTLQPNVAIVGYGDNDELAHLIPLGFSPLGALKVWGRFE</sequence>
<comment type="caution">
    <text evidence="1">The sequence shown here is derived from an EMBL/GenBank/DDBJ whole genome shotgun (WGS) entry which is preliminary data.</text>
</comment>
<evidence type="ECO:0000313" key="1">
    <source>
        <dbReference type="EMBL" id="EGA71560.1"/>
    </source>
</evidence>